<dbReference type="Gene3D" id="1.25.10.10">
    <property type="entry name" value="Leucine-rich Repeat Variant"/>
    <property type="match status" value="1"/>
</dbReference>
<feature type="region of interest" description="Disordered" evidence="1">
    <location>
        <begin position="1"/>
        <end position="321"/>
    </location>
</feature>
<protein>
    <submittedName>
        <fullName evidence="3">Inverted formin-2-like</fullName>
    </submittedName>
</protein>
<feature type="compositionally biased region" description="Low complexity" evidence="1">
    <location>
        <begin position="129"/>
        <end position="140"/>
    </location>
</feature>
<keyword evidence="4" id="KW-1185">Reference proteome</keyword>
<accession>A0AAV4GFP8</accession>
<feature type="compositionally biased region" description="Low complexity" evidence="1">
    <location>
        <begin position="284"/>
        <end position="304"/>
    </location>
</feature>
<dbReference type="Pfam" id="PF06367">
    <property type="entry name" value="Drf_FH3"/>
    <property type="match status" value="1"/>
</dbReference>
<dbReference type="GO" id="GO:0031267">
    <property type="term" value="F:small GTPase binding"/>
    <property type="evidence" value="ECO:0007669"/>
    <property type="project" value="InterPro"/>
</dbReference>
<dbReference type="SMART" id="SM01140">
    <property type="entry name" value="Drf_GBD"/>
    <property type="match status" value="1"/>
</dbReference>
<dbReference type="PROSITE" id="PS51232">
    <property type="entry name" value="GBD_FH3"/>
    <property type="match status" value="1"/>
</dbReference>
<dbReference type="EMBL" id="BMAT01004956">
    <property type="protein sequence ID" value="GFR84517.1"/>
    <property type="molecule type" value="Genomic_DNA"/>
</dbReference>
<evidence type="ECO:0000256" key="1">
    <source>
        <dbReference type="SAM" id="MobiDB-lite"/>
    </source>
</evidence>
<dbReference type="PANTHER" id="PTHR46345:SF8">
    <property type="entry name" value="FORMIN 3, ISOFORM B"/>
    <property type="match status" value="1"/>
</dbReference>
<dbReference type="Proteomes" id="UP000762676">
    <property type="component" value="Unassembled WGS sequence"/>
</dbReference>
<dbReference type="InterPro" id="IPR011989">
    <property type="entry name" value="ARM-like"/>
</dbReference>
<dbReference type="GO" id="GO:0003779">
    <property type="term" value="F:actin binding"/>
    <property type="evidence" value="ECO:0007669"/>
    <property type="project" value="InterPro"/>
</dbReference>
<dbReference type="InterPro" id="IPR010472">
    <property type="entry name" value="FH3_dom"/>
</dbReference>
<proteinExistence type="predicted"/>
<feature type="compositionally biased region" description="Basic and acidic residues" evidence="1">
    <location>
        <begin position="224"/>
        <end position="244"/>
    </location>
</feature>
<dbReference type="SUPFAM" id="SSF48371">
    <property type="entry name" value="ARM repeat"/>
    <property type="match status" value="1"/>
</dbReference>
<gene>
    <name evidence="3" type="ORF">ElyMa_002418800</name>
</gene>
<organism evidence="3 4">
    <name type="scientific">Elysia marginata</name>
    <dbReference type="NCBI Taxonomy" id="1093978"/>
    <lineage>
        <taxon>Eukaryota</taxon>
        <taxon>Metazoa</taxon>
        <taxon>Spiralia</taxon>
        <taxon>Lophotrochozoa</taxon>
        <taxon>Mollusca</taxon>
        <taxon>Gastropoda</taxon>
        <taxon>Heterobranchia</taxon>
        <taxon>Euthyneura</taxon>
        <taxon>Panpulmonata</taxon>
        <taxon>Sacoglossa</taxon>
        <taxon>Placobranchoidea</taxon>
        <taxon>Plakobranchidae</taxon>
        <taxon>Elysia</taxon>
    </lineage>
</organism>
<evidence type="ECO:0000259" key="2">
    <source>
        <dbReference type="PROSITE" id="PS51232"/>
    </source>
</evidence>
<reference evidence="3 4" key="1">
    <citation type="journal article" date="2021" name="Elife">
        <title>Chloroplast acquisition without the gene transfer in kleptoplastic sea slugs, Plakobranchus ocellatus.</title>
        <authorList>
            <person name="Maeda T."/>
            <person name="Takahashi S."/>
            <person name="Yoshida T."/>
            <person name="Shimamura S."/>
            <person name="Takaki Y."/>
            <person name="Nagai Y."/>
            <person name="Toyoda A."/>
            <person name="Suzuki Y."/>
            <person name="Arimoto A."/>
            <person name="Ishii H."/>
            <person name="Satoh N."/>
            <person name="Nishiyama T."/>
            <person name="Hasebe M."/>
            <person name="Maruyama T."/>
            <person name="Minagawa J."/>
            <person name="Obokata J."/>
            <person name="Shigenobu S."/>
        </authorList>
    </citation>
    <scope>NUCLEOTIDE SEQUENCE [LARGE SCALE GENOMIC DNA]</scope>
</reference>
<feature type="compositionally biased region" description="Basic residues" evidence="1">
    <location>
        <begin position="35"/>
        <end position="53"/>
    </location>
</feature>
<evidence type="ECO:0000313" key="4">
    <source>
        <dbReference type="Proteomes" id="UP000762676"/>
    </source>
</evidence>
<evidence type="ECO:0000313" key="3">
    <source>
        <dbReference type="EMBL" id="GFR84517.1"/>
    </source>
</evidence>
<dbReference type="InterPro" id="IPR014768">
    <property type="entry name" value="GBD/FH3_dom"/>
</dbReference>
<comment type="caution">
    <text evidence="3">The sequence shown here is derived from an EMBL/GenBank/DDBJ whole genome shotgun (WGS) entry which is preliminary data.</text>
</comment>
<feature type="compositionally biased region" description="Polar residues" evidence="1">
    <location>
        <begin position="77"/>
        <end position="86"/>
    </location>
</feature>
<feature type="domain" description="GBD/FH3" evidence="2">
    <location>
        <begin position="294"/>
        <end position="536"/>
    </location>
</feature>
<feature type="compositionally biased region" description="Polar residues" evidence="1">
    <location>
        <begin position="92"/>
        <end position="112"/>
    </location>
</feature>
<dbReference type="InterPro" id="IPR016024">
    <property type="entry name" value="ARM-type_fold"/>
</dbReference>
<dbReference type="InterPro" id="IPR010473">
    <property type="entry name" value="GTPase-bd"/>
</dbReference>
<sequence>MEGVFRRVSNVFHRRGRKKSPDKEDEEEEDLKTGKKEKKIRFSLRHRKKKKHKSGQDAEGVNNASACVDDNVEEPLNTDSQNNSGSAPLKTSDISPQGGPDTNNGNEGQYLSSKDDAGTGEGELITDVTATAATATPTTTSLGSGQPSAGAEEGQELRTAPLQSQSSPLHIAQVHSHSASHESSSRPNTVEPGGTVNGKKHGNESGDVNIAFDDGDDTKGSTGIDREEKQLMGKNYDKYGKIPNDDNSIPMNKDLDLKSSEGVSNGAFHGDESEDRTSAPLIASSKSSSMDSVMSGTSGSSTMESMDRNDNDGDVPKALPSGKKGFRHLLRRKISSNLQNMDLDNSDPEFVISIMAIPTAQTFSSVKRKLRSCSQEWMQGFLDNEGLERLLDCVDTLALKRVTVLSDALVLIECVECIKAVLNSKIGLSLLVEKPEYCRRLIKAMDTNNAMVKKQVVDLLSALCMYSAEGHQLALDALDTFRTMKQMRYRFSLIINELKTCEMTPYKTTLMAFINCILCAIVDLLERTRIRNEFIG</sequence>
<dbReference type="AlphaFoldDB" id="A0AAV4GFP8"/>
<feature type="compositionally biased region" description="Basic and acidic residues" evidence="1">
    <location>
        <begin position="305"/>
        <end position="315"/>
    </location>
</feature>
<dbReference type="PANTHER" id="PTHR46345">
    <property type="entry name" value="INVERTED FORMIN-2"/>
    <property type="match status" value="1"/>
</dbReference>
<dbReference type="GO" id="GO:0030036">
    <property type="term" value="P:actin cytoskeleton organization"/>
    <property type="evidence" value="ECO:0007669"/>
    <property type="project" value="InterPro"/>
</dbReference>
<dbReference type="Pfam" id="PF06371">
    <property type="entry name" value="Drf_GBD"/>
    <property type="match status" value="1"/>
</dbReference>
<name>A0AAV4GFP8_9GAST</name>